<proteinExistence type="predicted"/>
<name>A0AA89BZX4_PINIB</name>
<feature type="region of interest" description="Disordered" evidence="1">
    <location>
        <begin position="155"/>
        <end position="196"/>
    </location>
</feature>
<dbReference type="SUPFAM" id="SSF52058">
    <property type="entry name" value="L domain-like"/>
    <property type="match status" value="1"/>
</dbReference>
<dbReference type="Pfam" id="PF12937">
    <property type="entry name" value="F-box-like"/>
    <property type="match status" value="1"/>
</dbReference>
<dbReference type="Proteomes" id="UP001186944">
    <property type="component" value="Unassembled WGS sequence"/>
</dbReference>
<dbReference type="AlphaFoldDB" id="A0AA89BZX4"/>
<feature type="region of interest" description="Disordered" evidence="1">
    <location>
        <begin position="36"/>
        <end position="122"/>
    </location>
</feature>
<dbReference type="InterPro" id="IPR001810">
    <property type="entry name" value="F-box_dom"/>
</dbReference>
<gene>
    <name evidence="3" type="ORF">FSP39_021702</name>
</gene>
<feature type="compositionally biased region" description="Polar residues" evidence="1">
    <location>
        <begin position="74"/>
        <end position="86"/>
    </location>
</feature>
<dbReference type="EMBL" id="VSWD01000009">
    <property type="protein sequence ID" value="KAK3093912.1"/>
    <property type="molecule type" value="Genomic_DNA"/>
</dbReference>
<feature type="domain" description="F-box" evidence="2">
    <location>
        <begin position="581"/>
        <end position="618"/>
    </location>
</feature>
<evidence type="ECO:0000259" key="2">
    <source>
        <dbReference type="SMART" id="SM00256"/>
    </source>
</evidence>
<dbReference type="Gene3D" id="3.80.10.10">
    <property type="entry name" value="Ribonuclease Inhibitor"/>
    <property type="match status" value="1"/>
</dbReference>
<dbReference type="SMART" id="SM00256">
    <property type="entry name" value="FBOX"/>
    <property type="match status" value="1"/>
</dbReference>
<comment type="caution">
    <text evidence="3">The sequence shown here is derived from an EMBL/GenBank/DDBJ whole genome shotgun (WGS) entry which is preliminary data.</text>
</comment>
<dbReference type="SUPFAM" id="SSF81383">
    <property type="entry name" value="F-box domain"/>
    <property type="match status" value="1"/>
</dbReference>
<dbReference type="InterPro" id="IPR011011">
    <property type="entry name" value="Znf_FYVE_PHD"/>
</dbReference>
<feature type="region of interest" description="Disordered" evidence="1">
    <location>
        <begin position="526"/>
        <end position="559"/>
    </location>
</feature>
<dbReference type="PANTHER" id="PTHR15739">
    <property type="entry name" value="ZINC FINGER PROTEIN"/>
    <property type="match status" value="1"/>
</dbReference>
<feature type="region of interest" description="Disordered" evidence="1">
    <location>
        <begin position="293"/>
        <end position="313"/>
    </location>
</feature>
<evidence type="ECO:0000313" key="3">
    <source>
        <dbReference type="EMBL" id="KAK3093912.1"/>
    </source>
</evidence>
<dbReference type="SUPFAM" id="SSF57903">
    <property type="entry name" value="FYVE/PHD zinc finger"/>
    <property type="match status" value="1"/>
</dbReference>
<dbReference type="PANTHER" id="PTHR15739:SF5">
    <property type="entry name" value="LD23158P"/>
    <property type="match status" value="1"/>
</dbReference>
<feature type="compositionally biased region" description="Low complexity" evidence="1">
    <location>
        <begin position="156"/>
        <end position="167"/>
    </location>
</feature>
<dbReference type="InterPro" id="IPR036047">
    <property type="entry name" value="F-box-like_dom_sf"/>
</dbReference>
<feature type="non-terminal residue" evidence="3">
    <location>
        <position position="1"/>
    </location>
</feature>
<feature type="compositionally biased region" description="Basic and acidic residues" evidence="1">
    <location>
        <begin position="44"/>
        <end position="56"/>
    </location>
</feature>
<feature type="compositionally biased region" description="Basic and acidic residues" evidence="1">
    <location>
        <begin position="63"/>
        <end position="73"/>
    </location>
</feature>
<accession>A0AA89BZX4</accession>
<dbReference type="InterPro" id="IPR032675">
    <property type="entry name" value="LRR_dom_sf"/>
</dbReference>
<evidence type="ECO:0000313" key="4">
    <source>
        <dbReference type="Proteomes" id="UP001186944"/>
    </source>
</evidence>
<feature type="compositionally biased region" description="Polar residues" evidence="1">
    <location>
        <begin position="526"/>
        <end position="541"/>
    </location>
</feature>
<dbReference type="InterPro" id="IPR052283">
    <property type="entry name" value="GenomicStab_NeuMorph_Reg"/>
</dbReference>
<organism evidence="3 4">
    <name type="scientific">Pinctada imbricata</name>
    <name type="common">Atlantic pearl-oyster</name>
    <name type="synonym">Pinctada martensii</name>
    <dbReference type="NCBI Taxonomy" id="66713"/>
    <lineage>
        <taxon>Eukaryota</taxon>
        <taxon>Metazoa</taxon>
        <taxon>Spiralia</taxon>
        <taxon>Lophotrochozoa</taxon>
        <taxon>Mollusca</taxon>
        <taxon>Bivalvia</taxon>
        <taxon>Autobranchia</taxon>
        <taxon>Pteriomorphia</taxon>
        <taxon>Pterioida</taxon>
        <taxon>Pterioidea</taxon>
        <taxon>Pteriidae</taxon>
        <taxon>Pinctada</taxon>
    </lineage>
</organism>
<protein>
    <recommendedName>
        <fullName evidence="2">F-box domain-containing protein</fullName>
    </recommendedName>
</protein>
<evidence type="ECO:0000256" key="1">
    <source>
        <dbReference type="SAM" id="MobiDB-lite"/>
    </source>
</evidence>
<keyword evidence="4" id="KW-1185">Reference proteome</keyword>
<sequence length="983" mass="108374">VVMTNSELTQQNFSFQKMSILEPPFEIVRYAGGVKVGRTSSPTKKVEKKPEVYIDRDGDESEFDKSKKDKTSENFRISNSSSTSVTADPDYVNEAKFPQRGRPPKAITHKRKRNSSSPTTVEVLKQEVDDSALNILESHTEDVIKPYSKVENIVVPLPSKESSPTPSKKSKPTARKSTTQKPAKIAPKANGSTEISPAASKSLCNLTCPGRNNVPPTLQCTACQCLFHPECVHYGGQQHIPFFCMDCVQHSVNQKPAPMLVKPILLPLVPVAVNAVPVPQDTVKSKIAAMLKSETAPSTSQSDSVRKTSKPMHVSKETIGQLKSLIGKTKLPTSSSLSPPVLMNSQVTPSFSVSNTGMNVTITPTSPALVAPHNLPKLDQMISPVTGGGDSLLKSNVQNTKEMTKKATEILPPKLTPAPHVSPVKVTPPLPVTNVPTNGVDMNNAAKNGQLLTLPAAVAKRLNLNQPLALKINNMQITVPSSCFLHTNEGLKVFLPPKTFPVQIGETAKLSVTVTNDKSVSNNTSISVKIGDDTSSANSVQEKADSEKNPTTHQMKRRTRCTKSGINSANCYIRRLYGGADCMLEIFNYLNMSDLARVAMVCRTWRTLSMHPCLWREVKFRGMEVHDWQKARDFLLKRAVQCLNFKGLCHPTVRMRTWQKVVTLIPKLTSVQAVHFGQVPASALHSICERMPHLEVFTAKWISDFDDDRMLTKGTSLDIGKFCSLTEMKELRLRGICNLKLSQFSLNGGLDEIASLKQLTVLSLTTLEDVPEKSFSFLSKMSQLEVLELGYCSNWTAMTYKLLGELNNLHTLRLESGNDPKNEAISEALLQLPKLENLQLILFNIDKNLSTTLTYMSEEASLRSLTLWPDAGSGSPACTNSTTLDIISKLKKLSHLEWGIIGGDVKSDFTEERDKSKLDQEWVPLLQSDAFDPSTDKSVEYIQVFKLTADLSEKLPDTYIKVCRSQPITPQDIMESSEDASSR</sequence>
<reference evidence="3" key="1">
    <citation type="submission" date="2019-08" db="EMBL/GenBank/DDBJ databases">
        <title>The improved chromosome-level genome for the pearl oyster Pinctada fucata martensii using PacBio sequencing and Hi-C.</title>
        <authorList>
            <person name="Zheng Z."/>
        </authorList>
    </citation>
    <scope>NUCLEOTIDE SEQUENCE</scope>
    <source>
        <strain evidence="3">ZZ-2019</strain>
        <tissue evidence="3">Adductor muscle</tissue>
    </source>
</reference>
<dbReference type="CDD" id="cd15489">
    <property type="entry name" value="PHD_SF"/>
    <property type="match status" value="1"/>
</dbReference>